<evidence type="ECO:0000256" key="2">
    <source>
        <dbReference type="ARBA" id="ARBA00023125"/>
    </source>
</evidence>
<comment type="caution">
    <text evidence="5">The sequence shown here is derived from an EMBL/GenBank/DDBJ whole genome shotgun (WGS) entry which is preliminary data.</text>
</comment>
<gene>
    <name evidence="5" type="ORF">GCM10022207_66840</name>
</gene>
<evidence type="ECO:0000256" key="3">
    <source>
        <dbReference type="ARBA" id="ARBA00023163"/>
    </source>
</evidence>
<dbReference type="SMART" id="SM00342">
    <property type="entry name" value="HTH_ARAC"/>
    <property type="match status" value="1"/>
</dbReference>
<dbReference type="Pfam" id="PF12833">
    <property type="entry name" value="HTH_18"/>
    <property type="match status" value="1"/>
</dbReference>
<dbReference type="InterPro" id="IPR018060">
    <property type="entry name" value="HTH_AraC"/>
</dbReference>
<evidence type="ECO:0000256" key="1">
    <source>
        <dbReference type="ARBA" id="ARBA00023015"/>
    </source>
</evidence>
<evidence type="ECO:0000313" key="6">
    <source>
        <dbReference type="Proteomes" id="UP001501563"/>
    </source>
</evidence>
<name>A0ABP7KY03_9ACTN</name>
<dbReference type="InterPro" id="IPR050204">
    <property type="entry name" value="AraC_XylS_family_regulators"/>
</dbReference>
<dbReference type="Proteomes" id="UP001501563">
    <property type="component" value="Unassembled WGS sequence"/>
</dbReference>
<keyword evidence="6" id="KW-1185">Reference proteome</keyword>
<dbReference type="InterPro" id="IPR035418">
    <property type="entry name" value="AraC-bd_2"/>
</dbReference>
<reference evidence="6" key="1">
    <citation type="journal article" date="2019" name="Int. J. Syst. Evol. Microbiol.">
        <title>The Global Catalogue of Microorganisms (GCM) 10K type strain sequencing project: providing services to taxonomists for standard genome sequencing and annotation.</title>
        <authorList>
            <consortium name="The Broad Institute Genomics Platform"/>
            <consortium name="The Broad Institute Genome Sequencing Center for Infectious Disease"/>
            <person name="Wu L."/>
            <person name="Ma J."/>
        </authorList>
    </citation>
    <scope>NUCLEOTIDE SEQUENCE [LARGE SCALE GENOMIC DNA]</scope>
    <source>
        <strain evidence="6">JCM 16578</strain>
    </source>
</reference>
<keyword evidence="2" id="KW-0238">DNA-binding</keyword>
<dbReference type="PANTHER" id="PTHR46796">
    <property type="entry name" value="HTH-TYPE TRANSCRIPTIONAL ACTIVATOR RHAS-RELATED"/>
    <property type="match status" value="1"/>
</dbReference>
<organism evidence="5 6">
    <name type="scientific">Streptomyces lannensis</name>
    <dbReference type="NCBI Taxonomy" id="766498"/>
    <lineage>
        <taxon>Bacteria</taxon>
        <taxon>Bacillati</taxon>
        <taxon>Actinomycetota</taxon>
        <taxon>Actinomycetes</taxon>
        <taxon>Kitasatosporales</taxon>
        <taxon>Streptomycetaceae</taxon>
        <taxon>Streptomyces</taxon>
    </lineage>
</organism>
<evidence type="ECO:0000313" key="5">
    <source>
        <dbReference type="EMBL" id="GAA3889976.1"/>
    </source>
</evidence>
<keyword evidence="1" id="KW-0805">Transcription regulation</keyword>
<evidence type="ECO:0000259" key="4">
    <source>
        <dbReference type="PROSITE" id="PS01124"/>
    </source>
</evidence>
<dbReference type="Gene3D" id="1.10.10.60">
    <property type="entry name" value="Homeodomain-like"/>
    <property type="match status" value="1"/>
</dbReference>
<dbReference type="EMBL" id="BAAAZA010000026">
    <property type="protein sequence ID" value="GAA3889976.1"/>
    <property type="molecule type" value="Genomic_DNA"/>
</dbReference>
<protein>
    <recommendedName>
        <fullName evidence="4">HTH araC/xylS-type domain-containing protein</fullName>
    </recommendedName>
</protein>
<feature type="domain" description="HTH araC/xylS-type" evidence="4">
    <location>
        <begin position="166"/>
        <end position="267"/>
    </location>
</feature>
<proteinExistence type="predicted"/>
<dbReference type="Pfam" id="PF14525">
    <property type="entry name" value="AraC_binding_2"/>
    <property type="match status" value="1"/>
</dbReference>
<dbReference type="PANTHER" id="PTHR46796:SF6">
    <property type="entry name" value="ARAC SUBFAMILY"/>
    <property type="match status" value="1"/>
</dbReference>
<accession>A0ABP7KY03</accession>
<dbReference type="PROSITE" id="PS01124">
    <property type="entry name" value="HTH_ARAC_FAMILY_2"/>
    <property type="match status" value="1"/>
</dbReference>
<sequence length="271" mass="29476">MVDHTAIGSAVVARIQATPATVLRDSKSITSTDMEWMHLTLHHRGRVTVTQGDRTSALKPGELFACDNTQPYRIIGGGPSDMTVLCLPRSSLGRYADAISRRTALPISSQGGTGRLLSHTLSALEDDLPGQEVARSHLADALTALLLATFADTTPERASVASALVDRIRVYTLASLGDPLLKAEQVARQHHISVRHLHALFRGADLTFAAWVRHERLLRIRRDLLNPAFAGRSTAAIAARWGIVDPKHLSRALKHEFGETVSDLRRAQKAG</sequence>
<keyword evidence="3" id="KW-0804">Transcription</keyword>